<dbReference type="AlphaFoldDB" id="A0A061RMJ8"/>
<feature type="non-terminal residue" evidence="2">
    <location>
        <position position="1"/>
    </location>
</feature>
<dbReference type="EMBL" id="GBEZ01011702">
    <property type="protein sequence ID" value="JAC74107.1"/>
    <property type="molecule type" value="Transcribed_RNA"/>
</dbReference>
<organism evidence="2">
    <name type="scientific">Tetraselmis sp. GSL018</name>
    <dbReference type="NCBI Taxonomy" id="582737"/>
    <lineage>
        <taxon>Eukaryota</taxon>
        <taxon>Viridiplantae</taxon>
        <taxon>Chlorophyta</taxon>
        <taxon>core chlorophytes</taxon>
        <taxon>Chlorodendrophyceae</taxon>
        <taxon>Chlorodendrales</taxon>
        <taxon>Chlorodendraceae</taxon>
        <taxon>Tetraselmis</taxon>
    </lineage>
</organism>
<name>A0A061RMJ8_9CHLO</name>
<protein>
    <submittedName>
        <fullName evidence="2">Uncharacterized protein</fullName>
    </submittedName>
</protein>
<gene>
    <name evidence="2" type="ORF">TSPGSL018_26863</name>
</gene>
<sequence length="96" mass="9697">GCLMCPFWQQGRSFPAVPPPAVYGVSRASGTSRNFCQTDQRCGSGCPGGGGGDARQKAKMPPPGLAAIPPAATAASGERDLCAARPSAPTHPPFSV</sequence>
<feature type="non-terminal residue" evidence="2">
    <location>
        <position position="96"/>
    </location>
</feature>
<evidence type="ECO:0000313" key="2">
    <source>
        <dbReference type="EMBL" id="JAC74107.1"/>
    </source>
</evidence>
<reference evidence="2" key="1">
    <citation type="submission" date="2014-05" db="EMBL/GenBank/DDBJ databases">
        <title>The transcriptome of the halophilic microalga Tetraselmis sp. GSL018 isolated from the Great Salt Lake, Utah.</title>
        <authorList>
            <person name="Jinkerson R.E."/>
            <person name="D'Adamo S."/>
            <person name="Posewitz M.C."/>
        </authorList>
    </citation>
    <scope>NUCLEOTIDE SEQUENCE</scope>
    <source>
        <strain evidence="2">GSL018</strain>
    </source>
</reference>
<feature type="compositionally biased region" description="Low complexity" evidence="1">
    <location>
        <begin position="65"/>
        <end position="75"/>
    </location>
</feature>
<evidence type="ECO:0000256" key="1">
    <source>
        <dbReference type="SAM" id="MobiDB-lite"/>
    </source>
</evidence>
<feature type="region of interest" description="Disordered" evidence="1">
    <location>
        <begin position="45"/>
        <end position="96"/>
    </location>
</feature>
<accession>A0A061RMJ8</accession>
<proteinExistence type="predicted"/>